<accession>A0A9Q0MCJ8</accession>
<dbReference type="CDD" id="cd18186">
    <property type="entry name" value="BTB_POZ_ZBTB_KLHL-like"/>
    <property type="match status" value="1"/>
</dbReference>
<proteinExistence type="predicted"/>
<dbReference type="Pfam" id="PF00651">
    <property type="entry name" value="BTB"/>
    <property type="match status" value="1"/>
</dbReference>
<protein>
    <recommendedName>
        <fullName evidence="1">BTB domain-containing protein</fullName>
    </recommendedName>
</protein>
<organism evidence="2 3">
    <name type="scientific">Blomia tropicalis</name>
    <name type="common">Mite</name>
    <dbReference type="NCBI Taxonomy" id="40697"/>
    <lineage>
        <taxon>Eukaryota</taxon>
        <taxon>Metazoa</taxon>
        <taxon>Ecdysozoa</taxon>
        <taxon>Arthropoda</taxon>
        <taxon>Chelicerata</taxon>
        <taxon>Arachnida</taxon>
        <taxon>Acari</taxon>
        <taxon>Acariformes</taxon>
        <taxon>Sarcoptiformes</taxon>
        <taxon>Astigmata</taxon>
        <taxon>Glycyphagoidea</taxon>
        <taxon>Echimyopodidae</taxon>
        <taxon>Blomia</taxon>
    </lineage>
</organism>
<dbReference type="Proteomes" id="UP001142055">
    <property type="component" value="Chromosome 1"/>
</dbReference>
<name>A0A9Q0MCJ8_BLOTA</name>
<evidence type="ECO:0000313" key="2">
    <source>
        <dbReference type="EMBL" id="KAJ6222012.1"/>
    </source>
</evidence>
<evidence type="ECO:0000313" key="3">
    <source>
        <dbReference type="Proteomes" id="UP001142055"/>
    </source>
</evidence>
<dbReference type="InterPro" id="IPR000210">
    <property type="entry name" value="BTB/POZ_dom"/>
</dbReference>
<dbReference type="PANTHER" id="PTHR45632">
    <property type="entry name" value="LD33804P"/>
    <property type="match status" value="1"/>
</dbReference>
<feature type="domain" description="BTB" evidence="1">
    <location>
        <begin position="25"/>
        <end position="123"/>
    </location>
</feature>
<reference evidence="2" key="1">
    <citation type="submission" date="2022-12" db="EMBL/GenBank/DDBJ databases">
        <title>Genome assemblies of Blomia tropicalis.</title>
        <authorList>
            <person name="Cui Y."/>
        </authorList>
    </citation>
    <scope>NUCLEOTIDE SEQUENCE</scope>
    <source>
        <tissue evidence="2">Adult mites</tissue>
    </source>
</reference>
<keyword evidence="3" id="KW-1185">Reference proteome</keyword>
<gene>
    <name evidence="2" type="ORF">RDWZM_000557</name>
</gene>
<dbReference type="SUPFAM" id="SSF54695">
    <property type="entry name" value="POZ domain"/>
    <property type="match status" value="1"/>
</dbReference>
<sequence>MRTNLNLIDLTKSPFYERVSPYKCVISNEENDFVCHIIFVLSASDYFLMLFNNSDETCEIGNGVVVPRVRVNFADHLIMEYIRFAYNDEMKINTQNVEDLLEFSSFLNSTEMLALVEKFLCDTADSFSDNFDQYKDYFQIAEQYMLEQFKQKLISRSSVSTMQVG</sequence>
<dbReference type="EMBL" id="JAPWDV010000001">
    <property type="protein sequence ID" value="KAJ6222012.1"/>
    <property type="molecule type" value="Genomic_DNA"/>
</dbReference>
<comment type="caution">
    <text evidence="2">The sequence shown here is derived from an EMBL/GenBank/DDBJ whole genome shotgun (WGS) entry which is preliminary data.</text>
</comment>
<dbReference type="InterPro" id="IPR011333">
    <property type="entry name" value="SKP1/BTB/POZ_sf"/>
</dbReference>
<dbReference type="AlphaFoldDB" id="A0A9Q0MCJ8"/>
<dbReference type="Gene3D" id="3.30.710.10">
    <property type="entry name" value="Potassium Channel Kv1.1, Chain A"/>
    <property type="match status" value="1"/>
</dbReference>
<evidence type="ECO:0000259" key="1">
    <source>
        <dbReference type="Pfam" id="PF00651"/>
    </source>
</evidence>